<sequence length="71" mass="7587">MSSSYGKVDEREHVLEARRNSRKRITIIVVSLLVLVGIVIGAVLGTMANKKSTTVETSDNGDSISVSVKAV</sequence>
<dbReference type="AlphaFoldDB" id="A0A8S9GK44"/>
<organism evidence="3 4">
    <name type="scientific">Brassica cretica</name>
    <name type="common">Mustard</name>
    <dbReference type="NCBI Taxonomy" id="69181"/>
    <lineage>
        <taxon>Eukaryota</taxon>
        <taxon>Viridiplantae</taxon>
        <taxon>Streptophyta</taxon>
        <taxon>Embryophyta</taxon>
        <taxon>Tracheophyta</taxon>
        <taxon>Spermatophyta</taxon>
        <taxon>Magnoliopsida</taxon>
        <taxon>eudicotyledons</taxon>
        <taxon>Gunneridae</taxon>
        <taxon>Pentapetalae</taxon>
        <taxon>rosids</taxon>
        <taxon>malvids</taxon>
        <taxon>Brassicales</taxon>
        <taxon>Brassicaceae</taxon>
        <taxon>Brassiceae</taxon>
        <taxon>Brassica</taxon>
    </lineage>
</organism>
<keyword evidence="2" id="KW-1133">Transmembrane helix</keyword>
<protein>
    <submittedName>
        <fullName evidence="3">Uncharacterized protein</fullName>
    </submittedName>
</protein>
<evidence type="ECO:0000313" key="3">
    <source>
        <dbReference type="EMBL" id="KAF2544092.1"/>
    </source>
</evidence>
<name>A0A8S9GK44_BRACR</name>
<gene>
    <name evidence="3" type="ORF">F2Q68_00032982</name>
</gene>
<feature type="transmembrane region" description="Helical" evidence="2">
    <location>
        <begin position="25"/>
        <end position="48"/>
    </location>
</feature>
<evidence type="ECO:0000256" key="1">
    <source>
        <dbReference type="SAM" id="MobiDB-lite"/>
    </source>
</evidence>
<evidence type="ECO:0000256" key="2">
    <source>
        <dbReference type="SAM" id="Phobius"/>
    </source>
</evidence>
<proteinExistence type="predicted"/>
<keyword evidence="2" id="KW-0472">Membrane</keyword>
<keyword evidence="2" id="KW-0812">Transmembrane</keyword>
<dbReference type="EMBL" id="QGKW02002005">
    <property type="protein sequence ID" value="KAF2544092.1"/>
    <property type="molecule type" value="Genomic_DNA"/>
</dbReference>
<reference evidence="3" key="1">
    <citation type="submission" date="2019-12" db="EMBL/GenBank/DDBJ databases">
        <title>Genome sequencing and annotation of Brassica cretica.</title>
        <authorList>
            <person name="Studholme D.J."/>
            <person name="Sarris P.F."/>
        </authorList>
    </citation>
    <scope>NUCLEOTIDE SEQUENCE</scope>
    <source>
        <strain evidence="3">PFS-001/15</strain>
        <tissue evidence="3">Leaf</tissue>
    </source>
</reference>
<accession>A0A8S9GK44</accession>
<dbReference type="Proteomes" id="UP000712281">
    <property type="component" value="Unassembled WGS sequence"/>
</dbReference>
<feature type="region of interest" description="Disordered" evidence="1">
    <location>
        <begin position="51"/>
        <end position="71"/>
    </location>
</feature>
<evidence type="ECO:0000313" key="4">
    <source>
        <dbReference type="Proteomes" id="UP000712281"/>
    </source>
</evidence>
<comment type="caution">
    <text evidence="3">The sequence shown here is derived from an EMBL/GenBank/DDBJ whole genome shotgun (WGS) entry which is preliminary data.</text>
</comment>